<dbReference type="GO" id="GO:0005886">
    <property type="term" value="C:plasma membrane"/>
    <property type="evidence" value="ECO:0007669"/>
    <property type="project" value="UniProtKB-SubCell"/>
</dbReference>
<gene>
    <name evidence="9" type="primary">fliN</name>
    <name evidence="9" type="ORF">DSY96_10590</name>
</gene>
<comment type="subcellular location">
    <subcellularLocation>
        <location evidence="1">Cell membrane</location>
        <topology evidence="1">Peripheral membrane protein</topology>
        <orientation evidence="1">Cytoplasmic side</orientation>
    </subcellularLocation>
</comment>
<keyword evidence="9" id="KW-0966">Cell projection</keyword>
<dbReference type="InterPro" id="IPR001543">
    <property type="entry name" value="FliN-like_C"/>
</dbReference>
<dbReference type="Proteomes" id="UP000287917">
    <property type="component" value="Unassembled WGS sequence"/>
</dbReference>
<evidence type="ECO:0000256" key="2">
    <source>
        <dbReference type="ARBA" id="ARBA00009226"/>
    </source>
</evidence>
<dbReference type="InterPro" id="IPR051469">
    <property type="entry name" value="FliN/MopA/SpaO"/>
</dbReference>
<dbReference type="NCBIfam" id="TIGR02480">
    <property type="entry name" value="fliN"/>
    <property type="match status" value="1"/>
</dbReference>
<keyword evidence="6" id="KW-0472">Membrane</keyword>
<dbReference type="EMBL" id="QNZK01000364">
    <property type="protein sequence ID" value="RTZ81983.1"/>
    <property type="molecule type" value="Genomic_DNA"/>
</dbReference>
<keyword evidence="5" id="KW-0283">Flagellar rotation</keyword>
<proteinExistence type="inferred from homology"/>
<dbReference type="InterPro" id="IPR036429">
    <property type="entry name" value="SpoA-like_sf"/>
</dbReference>
<evidence type="ECO:0000256" key="6">
    <source>
        <dbReference type="ARBA" id="ARBA00023136"/>
    </source>
</evidence>
<dbReference type="AlphaFoldDB" id="A0A432GFU9"/>
<evidence type="ECO:0000256" key="4">
    <source>
        <dbReference type="ARBA" id="ARBA00022500"/>
    </source>
</evidence>
<evidence type="ECO:0000259" key="8">
    <source>
        <dbReference type="Pfam" id="PF01052"/>
    </source>
</evidence>
<dbReference type="GO" id="GO:0071973">
    <property type="term" value="P:bacterial-type flagellum-dependent cell motility"/>
    <property type="evidence" value="ECO:0007669"/>
    <property type="project" value="InterPro"/>
</dbReference>
<reference evidence="9 10" key="1">
    <citation type="submission" date="2018-06" db="EMBL/GenBank/DDBJ databases">
        <title>Combined omics and stable isotope probing to characterize newly discovered Mariana Back-Arc vent microbial communities.</title>
        <authorList>
            <person name="Trembath-Reichert E."/>
            <person name="Huber J.A."/>
        </authorList>
    </citation>
    <scope>NUCLEOTIDE SEQUENCE [LARGE SCALE GENOMIC DNA]</scope>
    <source>
        <strain evidence="9">MAG 58</strain>
    </source>
</reference>
<dbReference type="GO" id="GO:0003774">
    <property type="term" value="F:cytoskeletal motor activity"/>
    <property type="evidence" value="ECO:0007669"/>
    <property type="project" value="InterPro"/>
</dbReference>
<evidence type="ECO:0000313" key="10">
    <source>
        <dbReference type="Proteomes" id="UP000287917"/>
    </source>
</evidence>
<accession>A0A432GFU9</accession>
<dbReference type="Pfam" id="PF01052">
    <property type="entry name" value="FliMN_C"/>
    <property type="match status" value="1"/>
</dbReference>
<evidence type="ECO:0000256" key="5">
    <source>
        <dbReference type="ARBA" id="ARBA00022779"/>
    </source>
</evidence>
<evidence type="ECO:0000256" key="1">
    <source>
        <dbReference type="ARBA" id="ARBA00004413"/>
    </source>
</evidence>
<comment type="similarity">
    <text evidence="2">Belongs to the FliN/MopA/SpaO family.</text>
</comment>
<keyword evidence="3" id="KW-1003">Cell membrane</keyword>
<evidence type="ECO:0000256" key="3">
    <source>
        <dbReference type="ARBA" id="ARBA00022475"/>
    </source>
</evidence>
<dbReference type="PRINTS" id="PR00956">
    <property type="entry name" value="FLGMOTORFLIN"/>
</dbReference>
<feature type="compositionally biased region" description="Acidic residues" evidence="7">
    <location>
        <begin position="40"/>
        <end position="50"/>
    </location>
</feature>
<dbReference type="PANTHER" id="PTHR43484:SF1">
    <property type="entry name" value="FLAGELLAR MOTOR SWITCH PROTEIN FLIN"/>
    <property type="match status" value="1"/>
</dbReference>
<feature type="region of interest" description="Disordered" evidence="7">
    <location>
        <begin position="22"/>
        <end position="74"/>
    </location>
</feature>
<keyword evidence="9" id="KW-0969">Cilium</keyword>
<dbReference type="InterPro" id="IPR001172">
    <property type="entry name" value="FliN_T3SS_HrcQb"/>
</dbReference>
<sequence>MLGTGVTPFLPINLLNGVKMVDEEVQEEQENAEMKAAETENGDSPDDDMDSLMNELEQQKTSPEGTGGSGDLSSLITEKADSTEENIDEMLDSASDTTSSMDDTPVEEGIDLEFLQKMPLTMTFEVGRAKMTINDLLSLGQGSVLELHRLVGESLDLFANGKLIAQGEVIIVNEKFGAKLTNIISPEERIKQMNGMDKTN</sequence>
<evidence type="ECO:0000256" key="7">
    <source>
        <dbReference type="SAM" id="MobiDB-lite"/>
    </source>
</evidence>
<evidence type="ECO:0000313" key="9">
    <source>
        <dbReference type="EMBL" id="RTZ81983.1"/>
    </source>
</evidence>
<dbReference type="SUPFAM" id="SSF101801">
    <property type="entry name" value="Surface presentation of antigens (SPOA)"/>
    <property type="match status" value="1"/>
</dbReference>
<dbReference type="GO" id="GO:0006935">
    <property type="term" value="P:chemotaxis"/>
    <property type="evidence" value="ECO:0007669"/>
    <property type="project" value="UniProtKB-KW"/>
</dbReference>
<name>A0A432GFU9_9DELT</name>
<comment type="caution">
    <text evidence="9">The sequence shown here is derived from an EMBL/GenBank/DDBJ whole genome shotgun (WGS) entry which is preliminary data.</text>
</comment>
<dbReference type="PANTHER" id="PTHR43484">
    <property type="match status" value="1"/>
</dbReference>
<feature type="domain" description="Flagellar motor switch protein FliN-like C-terminal" evidence="8">
    <location>
        <begin position="115"/>
        <end position="184"/>
    </location>
</feature>
<dbReference type="InterPro" id="IPR012826">
    <property type="entry name" value="FliN"/>
</dbReference>
<dbReference type="Gene3D" id="2.30.330.10">
    <property type="entry name" value="SpoA-like"/>
    <property type="match status" value="1"/>
</dbReference>
<protein>
    <submittedName>
        <fullName evidence="9">Flagellar motor switch protein FliN</fullName>
    </submittedName>
</protein>
<keyword evidence="9" id="KW-0282">Flagellum</keyword>
<organism evidence="9 10">
    <name type="scientific">SAR324 cluster bacterium</name>
    <dbReference type="NCBI Taxonomy" id="2024889"/>
    <lineage>
        <taxon>Bacteria</taxon>
        <taxon>Deltaproteobacteria</taxon>
        <taxon>SAR324 cluster</taxon>
    </lineage>
</organism>
<dbReference type="GO" id="GO:0009425">
    <property type="term" value="C:bacterial-type flagellum basal body"/>
    <property type="evidence" value="ECO:0007669"/>
    <property type="project" value="InterPro"/>
</dbReference>
<keyword evidence="4" id="KW-0145">Chemotaxis</keyword>